<keyword evidence="1" id="KW-0812">Transmembrane</keyword>
<protein>
    <submittedName>
        <fullName evidence="3">Uncharacterized protein</fullName>
    </submittedName>
</protein>
<feature type="transmembrane region" description="Helical" evidence="1">
    <location>
        <begin position="336"/>
        <end position="356"/>
    </location>
</feature>
<evidence type="ECO:0000313" key="4">
    <source>
        <dbReference type="Proteomes" id="UP000490939"/>
    </source>
</evidence>
<organism evidence="3 4">
    <name type="scientific">Venturia inaequalis</name>
    <name type="common">Apple scab fungus</name>
    <dbReference type="NCBI Taxonomy" id="5025"/>
    <lineage>
        <taxon>Eukaryota</taxon>
        <taxon>Fungi</taxon>
        <taxon>Dikarya</taxon>
        <taxon>Ascomycota</taxon>
        <taxon>Pezizomycotina</taxon>
        <taxon>Dothideomycetes</taxon>
        <taxon>Pleosporomycetidae</taxon>
        <taxon>Venturiales</taxon>
        <taxon>Venturiaceae</taxon>
        <taxon>Venturia</taxon>
    </lineage>
</organism>
<keyword evidence="4" id="KW-1185">Reference proteome</keyword>
<dbReference type="EMBL" id="WNWR01000181">
    <property type="protein sequence ID" value="KAE9989545.1"/>
    <property type="molecule type" value="Genomic_DNA"/>
</dbReference>
<name>A0A8H3Z805_VENIN</name>
<proteinExistence type="predicted"/>
<dbReference type="Proteomes" id="UP000490939">
    <property type="component" value="Unassembled WGS sequence"/>
</dbReference>
<dbReference type="Proteomes" id="UP000433883">
    <property type="component" value="Unassembled WGS sequence"/>
</dbReference>
<evidence type="ECO:0000313" key="2">
    <source>
        <dbReference type="EMBL" id="KAE9983486.1"/>
    </source>
</evidence>
<sequence>MDMPWSRQIKELLDDISASSASARLDPRATRHFCGLLNDQDFKPRNNKNITTDTPSSLPQLALHTAKEMPIPALGTFSRLPPELRLMVYRDLAQDSTKAHNERKSMSKITNKGSLPPGLLLASKTAREEFEPYYQKEAWPTIIYTPEAGVDQRPHIESCCILEELLKNILPSNKRLPKFSIVLSSMRDGGRVCEVCHVAGLILDLIYKRRDADLDLDPDKNIERIRVIWYVQSWETMRRLEFKENELNVGLSRAWHFLLEADEHLRAQFGGVQRFPSLKNLEVCVRYKEDHYTYQYTVQDGKAEADTLIVPLATRYRDDGEWVASTVSGMIERNKAVFWASVRIFCGLGILILIHIA</sequence>
<reference evidence="3 4" key="1">
    <citation type="submission" date="2019-07" db="EMBL/GenBank/DDBJ databases">
        <title>Venturia inaequalis Genome Resource.</title>
        <authorList>
            <person name="Lichtner F.J."/>
        </authorList>
    </citation>
    <scope>NUCLEOTIDE SEQUENCE [LARGE SCALE GENOMIC DNA]</scope>
    <source>
        <strain evidence="2">Bline_iso_100314</strain>
        <strain evidence="3 4">DMI_063113</strain>
    </source>
</reference>
<dbReference type="EMBL" id="WNWQ01000028">
    <property type="protein sequence ID" value="KAE9983486.1"/>
    <property type="molecule type" value="Genomic_DNA"/>
</dbReference>
<keyword evidence="1" id="KW-1133">Transmembrane helix</keyword>
<accession>A0A8H3Z805</accession>
<gene>
    <name evidence="2" type="ORF">BLS_004259</name>
    <name evidence="3" type="ORF">EG327_002587</name>
</gene>
<comment type="caution">
    <text evidence="3">The sequence shown here is derived from an EMBL/GenBank/DDBJ whole genome shotgun (WGS) entry which is preliminary data.</text>
</comment>
<dbReference type="AlphaFoldDB" id="A0A8H3Z805"/>
<evidence type="ECO:0000256" key="1">
    <source>
        <dbReference type="SAM" id="Phobius"/>
    </source>
</evidence>
<keyword evidence="1" id="KW-0472">Membrane</keyword>
<evidence type="ECO:0000313" key="3">
    <source>
        <dbReference type="EMBL" id="KAE9989545.1"/>
    </source>
</evidence>